<evidence type="ECO:0000313" key="2">
    <source>
        <dbReference type="Proteomes" id="UP000799118"/>
    </source>
</evidence>
<evidence type="ECO:0000313" key="1">
    <source>
        <dbReference type="EMBL" id="KAE9403144.1"/>
    </source>
</evidence>
<reference evidence="1" key="1">
    <citation type="journal article" date="2019" name="Environ. Microbiol.">
        <title>Fungal ecological strategies reflected in gene transcription - a case study of two litter decomposers.</title>
        <authorList>
            <person name="Barbi F."/>
            <person name="Kohler A."/>
            <person name="Barry K."/>
            <person name="Baskaran P."/>
            <person name="Daum C."/>
            <person name="Fauchery L."/>
            <person name="Ihrmark K."/>
            <person name="Kuo A."/>
            <person name="LaButti K."/>
            <person name="Lipzen A."/>
            <person name="Morin E."/>
            <person name="Grigoriev I.V."/>
            <person name="Henrissat B."/>
            <person name="Lindahl B."/>
            <person name="Martin F."/>
        </authorList>
    </citation>
    <scope>NUCLEOTIDE SEQUENCE</scope>
    <source>
        <strain evidence="1">JB14</strain>
    </source>
</reference>
<sequence>MERFLEGSKGSDAGNFKKLGTIFEEVIAVAKNLDESLNKTFELFVEPNTSMRHLHGGKSRIHKRKGWIGDHTACPSSPLPRILVSYCSGRDPSTNVSRVDPISHQRNYKITIGMKRGEETYTTVSVMFR</sequence>
<proteinExistence type="predicted"/>
<protein>
    <submittedName>
        <fullName evidence="1">Uncharacterized protein</fullName>
    </submittedName>
</protein>
<dbReference type="AlphaFoldDB" id="A0A6A4I2N8"/>
<keyword evidence="2" id="KW-1185">Reference proteome</keyword>
<gene>
    <name evidence="1" type="ORF">BT96DRAFT_1017209</name>
</gene>
<organism evidence="1 2">
    <name type="scientific">Gymnopus androsaceus JB14</name>
    <dbReference type="NCBI Taxonomy" id="1447944"/>
    <lineage>
        <taxon>Eukaryota</taxon>
        <taxon>Fungi</taxon>
        <taxon>Dikarya</taxon>
        <taxon>Basidiomycota</taxon>
        <taxon>Agaricomycotina</taxon>
        <taxon>Agaricomycetes</taxon>
        <taxon>Agaricomycetidae</taxon>
        <taxon>Agaricales</taxon>
        <taxon>Marasmiineae</taxon>
        <taxon>Omphalotaceae</taxon>
        <taxon>Gymnopus</taxon>
    </lineage>
</organism>
<dbReference type="OrthoDB" id="312874at2759"/>
<name>A0A6A4I2N8_9AGAR</name>
<dbReference type="Proteomes" id="UP000799118">
    <property type="component" value="Unassembled WGS sequence"/>
</dbReference>
<accession>A0A6A4I2N8</accession>
<dbReference type="EMBL" id="ML769428">
    <property type="protein sequence ID" value="KAE9403144.1"/>
    <property type="molecule type" value="Genomic_DNA"/>
</dbReference>